<dbReference type="VEuPathDB" id="FungiDB:Z517_07605"/>
<comment type="similarity">
    <text evidence="2">Belongs to the FAD-binding monooxygenase family.</text>
</comment>
<organism evidence="6 7">
    <name type="scientific">Fonsecaea pedrosoi CBS 271.37</name>
    <dbReference type="NCBI Taxonomy" id="1442368"/>
    <lineage>
        <taxon>Eukaryota</taxon>
        <taxon>Fungi</taxon>
        <taxon>Dikarya</taxon>
        <taxon>Ascomycota</taxon>
        <taxon>Pezizomycotina</taxon>
        <taxon>Eurotiomycetes</taxon>
        <taxon>Chaetothyriomycetidae</taxon>
        <taxon>Chaetothyriales</taxon>
        <taxon>Herpotrichiellaceae</taxon>
        <taxon>Fonsecaea</taxon>
    </lineage>
</organism>
<keyword evidence="7" id="KW-1185">Reference proteome</keyword>
<dbReference type="SUPFAM" id="SSF51905">
    <property type="entry name" value="FAD/NAD(P)-binding domain"/>
    <property type="match status" value="1"/>
</dbReference>
<dbReference type="AlphaFoldDB" id="A0A0D2EU55"/>
<name>A0A0D2EU55_9EURO</name>
<keyword evidence="4" id="KW-0274">FAD</keyword>
<evidence type="ECO:0000256" key="2">
    <source>
        <dbReference type="ARBA" id="ARBA00010139"/>
    </source>
</evidence>
<dbReference type="InterPro" id="IPR036188">
    <property type="entry name" value="FAD/NAD-bd_sf"/>
</dbReference>
<keyword evidence="5" id="KW-0560">Oxidoreductase</keyword>
<dbReference type="GO" id="GO:0050660">
    <property type="term" value="F:flavin adenine dinucleotide binding"/>
    <property type="evidence" value="ECO:0007669"/>
    <property type="project" value="InterPro"/>
</dbReference>
<keyword evidence="3" id="KW-0285">Flavoprotein</keyword>
<sequence>MCLAFTIMKRLKSYELTIYEKNKDVGGTWFENRYPGCACDIPAHLYTLSWDPKYDWSKYYADSAEIHQYCRNFYERYNIDQFTKLEHKVKRAVWDDATGQWRVSIEDLATGNTFQDTGDILVNATGFLNKWTWPHIEGIDKFRRPKVHSAAWDDSINFHNKTIGVIGSGSSAIQIVPQMQKVAKDLKVFMRSPTWITPAIGGQTSSQFQGDDNPGHQQFTFTEEQKERFRSDPEYHLQFRRKIEAEVNWMADVFKMGSKMQQDVQKMMTQQMKARIGPGHDELVAKLIPQWPPGCRRLTPGDRYLESLVESNVEPVFGDILRLDDTAVVMMDGTRHEVDVLVCATGFDVSFVPSFEILGRDGLNIKEAWKDIPDAYLGLAAPNFPNYFIICGPQGPLGNGSILPAIEVICDYISTVALKMQAERIKSLEPKRIATDQFQEHMHKFHKKSVWGQPCRSWYKNGKMDGAPQLWCGTALSYIKTIRNPRFEDFDIEYESPNRWAFLGNGKIQAHNGLSDGTPDIQGLAPYIRNADTPWEI</sequence>
<dbReference type="InterPro" id="IPR051209">
    <property type="entry name" value="FAD-bind_Monooxygenase_sf"/>
</dbReference>
<evidence type="ECO:0000256" key="3">
    <source>
        <dbReference type="ARBA" id="ARBA00022630"/>
    </source>
</evidence>
<dbReference type="Proteomes" id="UP000053029">
    <property type="component" value="Unassembled WGS sequence"/>
</dbReference>
<dbReference type="EMBL" id="KN846973">
    <property type="protein sequence ID" value="KIW77772.1"/>
    <property type="molecule type" value="Genomic_DNA"/>
</dbReference>
<dbReference type="HOGENOM" id="CLU_006937_6_1_1"/>
<accession>A0A0D2EU55</accession>
<comment type="cofactor">
    <cofactor evidence="1">
        <name>FAD</name>
        <dbReference type="ChEBI" id="CHEBI:57692"/>
    </cofactor>
</comment>
<dbReference type="PANTHER" id="PTHR42877:SF8">
    <property type="entry name" value="MONOOXYGENASE"/>
    <property type="match status" value="1"/>
</dbReference>
<dbReference type="PANTHER" id="PTHR42877">
    <property type="entry name" value="L-ORNITHINE N(5)-MONOOXYGENASE-RELATED"/>
    <property type="match status" value="1"/>
</dbReference>
<evidence type="ECO:0000313" key="6">
    <source>
        <dbReference type="EMBL" id="KIW77772.1"/>
    </source>
</evidence>
<dbReference type="InterPro" id="IPR020946">
    <property type="entry name" value="Flavin_mOase-like"/>
</dbReference>
<dbReference type="GO" id="GO:0050661">
    <property type="term" value="F:NADP binding"/>
    <property type="evidence" value="ECO:0007669"/>
    <property type="project" value="InterPro"/>
</dbReference>
<protein>
    <recommendedName>
        <fullName evidence="8">L-ornithine N(5)-oxygenase</fullName>
    </recommendedName>
</protein>
<dbReference type="RefSeq" id="XP_013281580.1">
    <property type="nucleotide sequence ID" value="XM_013426126.1"/>
</dbReference>
<proteinExistence type="inferred from homology"/>
<dbReference type="GO" id="GO:0004499">
    <property type="term" value="F:N,N-dimethylaniline monooxygenase activity"/>
    <property type="evidence" value="ECO:0007669"/>
    <property type="project" value="InterPro"/>
</dbReference>
<evidence type="ECO:0000256" key="5">
    <source>
        <dbReference type="ARBA" id="ARBA00023002"/>
    </source>
</evidence>
<dbReference type="GeneID" id="25307095"/>
<evidence type="ECO:0000256" key="4">
    <source>
        <dbReference type="ARBA" id="ARBA00022827"/>
    </source>
</evidence>
<evidence type="ECO:0000256" key="1">
    <source>
        <dbReference type="ARBA" id="ARBA00001974"/>
    </source>
</evidence>
<evidence type="ECO:0000313" key="7">
    <source>
        <dbReference type="Proteomes" id="UP000053029"/>
    </source>
</evidence>
<gene>
    <name evidence="6" type="ORF">Z517_07605</name>
</gene>
<reference evidence="6 7" key="1">
    <citation type="submission" date="2015-01" db="EMBL/GenBank/DDBJ databases">
        <title>The Genome Sequence of Fonsecaea pedrosoi CBS 271.37.</title>
        <authorList>
            <consortium name="The Broad Institute Genomics Platform"/>
            <person name="Cuomo C."/>
            <person name="de Hoog S."/>
            <person name="Gorbushina A."/>
            <person name="Stielow B."/>
            <person name="Teixiera M."/>
            <person name="Abouelleil A."/>
            <person name="Chapman S.B."/>
            <person name="Priest M."/>
            <person name="Young S.K."/>
            <person name="Wortman J."/>
            <person name="Nusbaum C."/>
            <person name="Birren B."/>
        </authorList>
    </citation>
    <scope>NUCLEOTIDE SEQUENCE [LARGE SCALE GENOMIC DNA]</scope>
    <source>
        <strain evidence="6 7">CBS 271.37</strain>
    </source>
</reference>
<dbReference type="Gene3D" id="3.50.50.60">
    <property type="entry name" value="FAD/NAD(P)-binding domain"/>
    <property type="match status" value="2"/>
</dbReference>
<dbReference type="Pfam" id="PF00743">
    <property type="entry name" value="FMO-like"/>
    <property type="match status" value="1"/>
</dbReference>
<evidence type="ECO:0008006" key="8">
    <source>
        <dbReference type="Google" id="ProtNLM"/>
    </source>
</evidence>